<feature type="transmembrane region" description="Helical" evidence="5">
    <location>
        <begin position="107"/>
        <end position="128"/>
    </location>
</feature>
<feature type="transmembrane region" description="Helical" evidence="5">
    <location>
        <begin position="34"/>
        <end position="56"/>
    </location>
</feature>
<keyword evidence="4 5" id="KW-0472">Membrane</keyword>
<evidence type="ECO:0000313" key="8">
    <source>
        <dbReference type="Proteomes" id="UP001560573"/>
    </source>
</evidence>
<evidence type="ECO:0000256" key="5">
    <source>
        <dbReference type="SAM" id="Phobius"/>
    </source>
</evidence>
<evidence type="ECO:0000313" key="7">
    <source>
        <dbReference type="EMBL" id="MEX6686541.1"/>
    </source>
</evidence>
<evidence type="ECO:0000256" key="2">
    <source>
        <dbReference type="ARBA" id="ARBA00022692"/>
    </source>
</evidence>
<evidence type="ECO:0000259" key="6">
    <source>
        <dbReference type="Pfam" id="PF04138"/>
    </source>
</evidence>
<dbReference type="Proteomes" id="UP001560573">
    <property type="component" value="Unassembled WGS sequence"/>
</dbReference>
<sequence>MKKLHHSIRKKILALVDFFYPPFKKFIPLQTFRYAACGGTNTLLDIILFSVSYNFILHKQNVDLGIVTLSPHIASFFMSFCVTFPFGFYLSRYVIFQESGLKGHIQLFRYFLVIIGCIFLNYVFLKLFVDHMGWYPTIAKIVTTVFVVIFSYISQTYFSFKTKVAKS</sequence>
<feature type="transmembrane region" description="Helical" evidence="5">
    <location>
        <begin position="76"/>
        <end position="95"/>
    </location>
</feature>
<comment type="subcellular location">
    <subcellularLocation>
        <location evidence="1">Membrane</location>
        <topology evidence="1">Multi-pass membrane protein</topology>
    </subcellularLocation>
</comment>
<comment type="caution">
    <text evidence="7">The sequence shown here is derived from an EMBL/GenBank/DDBJ whole genome shotgun (WGS) entry which is preliminary data.</text>
</comment>
<gene>
    <name evidence="7" type="ORF">QTN47_03495</name>
</gene>
<protein>
    <submittedName>
        <fullName evidence="7">GtrA family protein</fullName>
    </submittedName>
</protein>
<keyword evidence="3 5" id="KW-1133">Transmembrane helix</keyword>
<keyword evidence="2 5" id="KW-0812">Transmembrane</keyword>
<keyword evidence="8" id="KW-1185">Reference proteome</keyword>
<name>A0ABV3Z9J7_9BACT</name>
<organism evidence="7 8">
    <name type="scientific">Danxiaibacter flavus</name>
    <dbReference type="NCBI Taxonomy" id="3049108"/>
    <lineage>
        <taxon>Bacteria</taxon>
        <taxon>Pseudomonadati</taxon>
        <taxon>Bacteroidota</taxon>
        <taxon>Chitinophagia</taxon>
        <taxon>Chitinophagales</taxon>
        <taxon>Chitinophagaceae</taxon>
        <taxon>Danxiaibacter</taxon>
    </lineage>
</organism>
<accession>A0ABV3Z9J7</accession>
<proteinExistence type="predicted"/>
<dbReference type="EMBL" id="JAULBC010000001">
    <property type="protein sequence ID" value="MEX6686541.1"/>
    <property type="molecule type" value="Genomic_DNA"/>
</dbReference>
<evidence type="ECO:0000256" key="3">
    <source>
        <dbReference type="ARBA" id="ARBA00022989"/>
    </source>
</evidence>
<evidence type="ECO:0000256" key="4">
    <source>
        <dbReference type="ARBA" id="ARBA00023136"/>
    </source>
</evidence>
<evidence type="ECO:0000256" key="1">
    <source>
        <dbReference type="ARBA" id="ARBA00004141"/>
    </source>
</evidence>
<feature type="transmembrane region" description="Helical" evidence="5">
    <location>
        <begin position="134"/>
        <end position="153"/>
    </location>
</feature>
<dbReference type="InterPro" id="IPR007267">
    <property type="entry name" value="GtrA_DPMS_TM"/>
</dbReference>
<feature type="domain" description="GtrA/DPMS transmembrane" evidence="6">
    <location>
        <begin position="33"/>
        <end position="160"/>
    </location>
</feature>
<dbReference type="Pfam" id="PF04138">
    <property type="entry name" value="GtrA_DPMS_TM"/>
    <property type="match status" value="1"/>
</dbReference>
<reference evidence="7 8" key="1">
    <citation type="submission" date="2023-07" db="EMBL/GenBank/DDBJ databases">
        <authorList>
            <person name="Lian W.-H."/>
        </authorList>
    </citation>
    <scope>NUCLEOTIDE SEQUENCE [LARGE SCALE GENOMIC DNA]</scope>
    <source>
        <strain evidence="7 8">SYSU DXS3180</strain>
    </source>
</reference>
<dbReference type="RefSeq" id="WP_369327937.1">
    <property type="nucleotide sequence ID" value="NZ_JAULBC010000001.1"/>
</dbReference>